<dbReference type="EMBL" id="BAAALN010000009">
    <property type="protein sequence ID" value="GAA1243851.1"/>
    <property type="molecule type" value="Genomic_DNA"/>
</dbReference>
<keyword evidence="5 8" id="KW-1133">Transmembrane helix</keyword>
<keyword evidence="6 8" id="KW-0472">Membrane</keyword>
<keyword evidence="4 7" id="KW-0812">Transmembrane</keyword>
<keyword evidence="3" id="KW-1003">Cell membrane</keyword>
<accession>A0ABP4GZC1</accession>
<evidence type="ECO:0000256" key="3">
    <source>
        <dbReference type="ARBA" id="ARBA00022475"/>
    </source>
</evidence>
<evidence type="ECO:0000256" key="5">
    <source>
        <dbReference type="ARBA" id="ARBA00022989"/>
    </source>
</evidence>
<dbReference type="Gene3D" id="1.10.3730.20">
    <property type="match status" value="1"/>
</dbReference>
<dbReference type="InterPro" id="IPR000390">
    <property type="entry name" value="Small_drug/metabolite_transptr"/>
</dbReference>
<evidence type="ECO:0000313" key="10">
    <source>
        <dbReference type="Proteomes" id="UP001500653"/>
    </source>
</evidence>
<evidence type="ECO:0000256" key="8">
    <source>
        <dbReference type="SAM" id="Phobius"/>
    </source>
</evidence>
<name>A0ABP4GZC1_9PSEU</name>
<comment type="subcellular location">
    <subcellularLocation>
        <location evidence="1 7">Cell membrane</location>
        <topology evidence="1 7">Multi-pass membrane protein</topology>
    </subcellularLocation>
</comment>
<dbReference type="Pfam" id="PF00893">
    <property type="entry name" value="Multi_Drug_Res"/>
    <property type="match status" value="1"/>
</dbReference>
<dbReference type="InterPro" id="IPR037185">
    <property type="entry name" value="EmrE-like"/>
</dbReference>
<evidence type="ECO:0000256" key="1">
    <source>
        <dbReference type="ARBA" id="ARBA00004651"/>
    </source>
</evidence>
<dbReference type="InterPro" id="IPR045324">
    <property type="entry name" value="Small_multidrug_res"/>
</dbReference>
<keyword evidence="2" id="KW-0813">Transport</keyword>
<proteinExistence type="inferred from homology"/>
<gene>
    <name evidence="9" type="ORF">GCM10009676_31930</name>
</gene>
<reference evidence="10" key="1">
    <citation type="journal article" date="2019" name="Int. J. Syst. Evol. Microbiol.">
        <title>The Global Catalogue of Microorganisms (GCM) 10K type strain sequencing project: providing services to taxonomists for standard genome sequencing and annotation.</title>
        <authorList>
            <consortium name="The Broad Institute Genomics Platform"/>
            <consortium name="The Broad Institute Genome Sequencing Center for Infectious Disease"/>
            <person name="Wu L."/>
            <person name="Ma J."/>
        </authorList>
    </citation>
    <scope>NUCLEOTIDE SEQUENCE [LARGE SCALE GENOMIC DNA]</scope>
    <source>
        <strain evidence="10">JCM 13023</strain>
    </source>
</reference>
<feature type="transmembrane region" description="Helical" evidence="8">
    <location>
        <begin position="62"/>
        <end position="83"/>
    </location>
</feature>
<evidence type="ECO:0000256" key="4">
    <source>
        <dbReference type="ARBA" id="ARBA00022692"/>
    </source>
</evidence>
<evidence type="ECO:0000256" key="2">
    <source>
        <dbReference type="ARBA" id="ARBA00022448"/>
    </source>
</evidence>
<dbReference type="PANTHER" id="PTHR30561">
    <property type="entry name" value="SMR FAMILY PROTON-DEPENDENT DRUG EFFLUX TRANSPORTER SUGE"/>
    <property type="match status" value="1"/>
</dbReference>
<feature type="transmembrane region" description="Helical" evidence="8">
    <location>
        <begin position="30"/>
        <end position="50"/>
    </location>
</feature>
<protein>
    <submittedName>
        <fullName evidence="9">Multidrug efflux SMR transporter</fullName>
    </submittedName>
</protein>
<comment type="similarity">
    <text evidence="7">Belongs to the drug/metabolite transporter (DMT) superfamily. Small multidrug resistance (SMR) (TC 2.A.7.1) family.</text>
</comment>
<organism evidence="9 10">
    <name type="scientific">Prauserella halophila</name>
    <dbReference type="NCBI Taxonomy" id="185641"/>
    <lineage>
        <taxon>Bacteria</taxon>
        <taxon>Bacillati</taxon>
        <taxon>Actinomycetota</taxon>
        <taxon>Actinomycetes</taxon>
        <taxon>Pseudonocardiales</taxon>
        <taxon>Pseudonocardiaceae</taxon>
        <taxon>Prauserella</taxon>
    </lineage>
</organism>
<dbReference type="SUPFAM" id="SSF103481">
    <property type="entry name" value="Multidrug resistance efflux transporter EmrE"/>
    <property type="match status" value="1"/>
</dbReference>
<evidence type="ECO:0000256" key="6">
    <source>
        <dbReference type="ARBA" id="ARBA00023136"/>
    </source>
</evidence>
<keyword evidence="10" id="KW-1185">Reference proteome</keyword>
<feature type="transmembrane region" description="Helical" evidence="8">
    <location>
        <begin position="89"/>
        <end position="105"/>
    </location>
</feature>
<evidence type="ECO:0000256" key="7">
    <source>
        <dbReference type="RuleBase" id="RU003942"/>
    </source>
</evidence>
<dbReference type="PANTHER" id="PTHR30561:SF1">
    <property type="entry name" value="MULTIDRUG TRANSPORTER EMRE"/>
    <property type="match status" value="1"/>
</dbReference>
<comment type="caution">
    <text evidence="9">The sequence shown here is derived from an EMBL/GenBank/DDBJ whole genome shotgun (WGS) entry which is preliminary data.</text>
</comment>
<sequence length="111" mass="11111">MTPVGAYLLIAGAIVAEVAGTVSLKLSEGFSRLLPSIVVVVGYGTAFVLLGQALKHGMPVGVAYAIWAAAGVALVALIGSAFLDEPMNLTMIAGLVLVMGGVALLETGRAS</sequence>
<evidence type="ECO:0000313" key="9">
    <source>
        <dbReference type="EMBL" id="GAA1243851.1"/>
    </source>
</evidence>
<dbReference type="Proteomes" id="UP001500653">
    <property type="component" value="Unassembled WGS sequence"/>
</dbReference>